<reference evidence="1 2" key="1">
    <citation type="submission" date="2021-05" db="EMBL/GenBank/DDBJ databases">
        <title>The draft genome of Geobacter chapellei DSM 13688.</title>
        <authorList>
            <person name="Xu Z."/>
            <person name="Masuda Y."/>
            <person name="Itoh H."/>
            <person name="Senoo K."/>
        </authorList>
    </citation>
    <scope>NUCLEOTIDE SEQUENCE [LARGE SCALE GENOMIC DNA]</scope>
    <source>
        <strain evidence="1 2">DSM 13688</strain>
    </source>
</reference>
<protein>
    <submittedName>
        <fullName evidence="1">GxxExxY protein</fullName>
    </submittedName>
</protein>
<dbReference type="NCBIfam" id="TIGR04256">
    <property type="entry name" value="GxxExxY"/>
    <property type="match status" value="1"/>
</dbReference>
<sequence length="131" mass="14846">MSAKEEIDFLSNKIIGAAIEVHRLLGPGLLESAYEECMSRELELRGIKVKRQVMLPIEYKGIKIDSAYRLDLIIEDCIILELKSVSAIEPIHESQLLTYLKLTKLWLGLVINFNVPLLKDGIKRIVNGQTL</sequence>
<comment type="caution">
    <text evidence="1">The sequence shown here is derived from an EMBL/GenBank/DDBJ whole genome shotgun (WGS) entry which is preliminary data.</text>
</comment>
<evidence type="ECO:0000313" key="2">
    <source>
        <dbReference type="Proteomes" id="UP000784128"/>
    </source>
</evidence>
<gene>
    <name evidence="1" type="ORF">KJB30_06000</name>
</gene>
<keyword evidence="2" id="KW-1185">Reference proteome</keyword>
<dbReference type="RefSeq" id="WP_214297034.1">
    <property type="nucleotide sequence ID" value="NZ_JAHDYS010000004.1"/>
</dbReference>
<accession>A0ABS5U6N0</accession>
<name>A0ABS5U6N0_9BACT</name>
<evidence type="ECO:0000313" key="1">
    <source>
        <dbReference type="EMBL" id="MBT1071324.1"/>
    </source>
</evidence>
<organism evidence="1 2">
    <name type="scientific">Pelotalea chapellei</name>
    <dbReference type="NCBI Taxonomy" id="44671"/>
    <lineage>
        <taxon>Bacteria</taxon>
        <taxon>Pseudomonadati</taxon>
        <taxon>Thermodesulfobacteriota</taxon>
        <taxon>Desulfuromonadia</taxon>
        <taxon>Geobacterales</taxon>
        <taxon>Geobacteraceae</taxon>
        <taxon>Pelotalea</taxon>
    </lineage>
</organism>
<dbReference type="Proteomes" id="UP000784128">
    <property type="component" value="Unassembled WGS sequence"/>
</dbReference>
<dbReference type="Pfam" id="PF13366">
    <property type="entry name" value="PDDEXK_3"/>
    <property type="match status" value="1"/>
</dbReference>
<dbReference type="InterPro" id="IPR026350">
    <property type="entry name" value="GxxExxY"/>
</dbReference>
<proteinExistence type="predicted"/>
<dbReference type="EMBL" id="JAHDYS010000004">
    <property type="protein sequence ID" value="MBT1071324.1"/>
    <property type="molecule type" value="Genomic_DNA"/>
</dbReference>